<reference evidence="22 23" key="1">
    <citation type="submission" date="2013-03" db="EMBL/GenBank/DDBJ databases">
        <title>The Genome Sequence of Enterococcus sulfureus ATCC_49903 (PacBio/Illumina hybrid assembly).</title>
        <authorList>
            <consortium name="The Broad Institute Genomics Platform"/>
            <consortium name="The Broad Institute Genome Sequencing Center for Infectious Disease"/>
            <person name="Earl A."/>
            <person name="Russ C."/>
            <person name="Gilmore M."/>
            <person name="Surin D."/>
            <person name="Walker B."/>
            <person name="Young S."/>
            <person name="Zeng Q."/>
            <person name="Gargeya S."/>
            <person name="Fitzgerald M."/>
            <person name="Haas B."/>
            <person name="Abouelleil A."/>
            <person name="Allen A.W."/>
            <person name="Alvarado L."/>
            <person name="Arachchi H.M."/>
            <person name="Berlin A.M."/>
            <person name="Chapman S.B."/>
            <person name="Gainer-Dewar J."/>
            <person name="Goldberg J."/>
            <person name="Griggs A."/>
            <person name="Gujja S."/>
            <person name="Hansen M."/>
            <person name="Howarth C."/>
            <person name="Imamovic A."/>
            <person name="Ireland A."/>
            <person name="Larimer J."/>
            <person name="McCowan C."/>
            <person name="Murphy C."/>
            <person name="Pearson M."/>
            <person name="Poon T.W."/>
            <person name="Priest M."/>
            <person name="Roberts A."/>
            <person name="Saif S."/>
            <person name="Shea T."/>
            <person name="Sisk P."/>
            <person name="Sykes S."/>
            <person name="Wortman J."/>
            <person name="Nusbaum C."/>
            <person name="Birren B."/>
        </authorList>
    </citation>
    <scope>NUCLEOTIDE SEQUENCE [LARGE SCALE GENOMIC DNA]</scope>
    <source>
        <strain evidence="22 23">ATCC 49903</strain>
    </source>
</reference>
<keyword evidence="17" id="KW-0511">Multifunctional enzyme</keyword>
<dbReference type="eggNOG" id="COG0807">
    <property type="taxonomic scope" value="Bacteria"/>
</dbReference>
<comment type="cofactor">
    <cofactor evidence="20">
        <name>Zn(2+)</name>
        <dbReference type="ChEBI" id="CHEBI:29105"/>
    </cofactor>
    <text evidence="20">Binds 1 zinc ion per subunit.</text>
</comment>
<dbReference type="InterPro" id="IPR032677">
    <property type="entry name" value="GTP_cyclohydro_II"/>
</dbReference>
<dbReference type="GO" id="GO:0005525">
    <property type="term" value="F:GTP binding"/>
    <property type="evidence" value="ECO:0007669"/>
    <property type="project" value="UniProtKB-KW"/>
</dbReference>
<dbReference type="RefSeq" id="WP_016185434.1">
    <property type="nucleotide sequence ID" value="NZ_ASWO01000005.1"/>
</dbReference>
<evidence type="ECO:0000256" key="11">
    <source>
        <dbReference type="ARBA" id="ARBA00022801"/>
    </source>
</evidence>
<dbReference type="eggNOG" id="COG0108">
    <property type="taxonomic scope" value="Bacteria"/>
</dbReference>
<dbReference type="Gene3D" id="3.40.50.10990">
    <property type="entry name" value="GTP cyclohydrolase II"/>
    <property type="match status" value="1"/>
</dbReference>
<feature type="binding site" evidence="20">
    <location>
        <position position="261"/>
    </location>
    <ligand>
        <name>Zn(2+)</name>
        <dbReference type="ChEBI" id="CHEBI:29105"/>
        <note>catalytic</note>
    </ligand>
</feature>
<evidence type="ECO:0000256" key="20">
    <source>
        <dbReference type="HAMAP-Rule" id="MF_00179"/>
    </source>
</evidence>
<evidence type="ECO:0000256" key="2">
    <source>
        <dbReference type="ARBA" id="ARBA00001936"/>
    </source>
</evidence>
<name>S0P6A2_9ENTE</name>
<evidence type="ECO:0000256" key="13">
    <source>
        <dbReference type="ARBA" id="ARBA00022842"/>
    </source>
</evidence>
<feature type="binding site" evidence="20">
    <location>
        <position position="308"/>
    </location>
    <ligand>
        <name>GTP</name>
        <dbReference type="ChEBI" id="CHEBI:37565"/>
    </ligand>
</feature>
<keyword evidence="16" id="KW-0456">Lyase</keyword>
<dbReference type="FunFam" id="3.40.50.10990:FF:000001">
    <property type="entry name" value="Riboflavin biosynthesis protein RibBA"/>
    <property type="match status" value="1"/>
</dbReference>
<dbReference type="InterPro" id="IPR000926">
    <property type="entry name" value="RibA"/>
</dbReference>
<comment type="function">
    <text evidence="4">Catalyzes the conversion of D-ribulose 5-phosphate to formate and 3,4-dihydroxy-2-butanone 4-phosphate.</text>
</comment>
<comment type="caution">
    <text evidence="22">The sequence shown here is derived from an EMBL/GenBank/DDBJ whole genome shotgun (WGS) entry which is preliminary data.</text>
</comment>
<evidence type="ECO:0000313" key="22">
    <source>
        <dbReference type="EMBL" id="EOT83971.1"/>
    </source>
</evidence>
<dbReference type="GO" id="GO:0008270">
    <property type="term" value="F:zinc ion binding"/>
    <property type="evidence" value="ECO:0007669"/>
    <property type="project" value="UniProtKB-UniRule"/>
</dbReference>
<dbReference type="FunFam" id="3.90.870.10:FF:000001">
    <property type="entry name" value="Riboflavin biosynthesis protein RibBA"/>
    <property type="match status" value="1"/>
</dbReference>
<feature type="binding site" evidence="20">
    <location>
        <begin position="243"/>
        <end position="247"/>
    </location>
    <ligand>
        <name>GTP</name>
        <dbReference type="ChEBI" id="CHEBI:37565"/>
    </ligand>
</feature>
<feature type="active site" description="Proton acceptor" evidence="20">
    <location>
        <position position="320"/>
    </location>
</feature>
<dbReference type="PATRIC" id="fig|1140003.3.peg.938"/>
<dbReference type="UniPathway" id="UPA00275">
    <property type="reaction ID" value="UER00399"/>
</dbReference>
<keyword evidence="23" id="KW-1185">Reference proteome</keyword>
<gene>
    <name evidence="20" type="primary">ribA</name>
    <name evidence="22" type="ORF">I573_01696</name>
</gene>
<dbReference type="SUPFAM" id="SSF142695">
    <property type="entry name" value="RibA-like"/>
    <property type="match status" value="1"/>
</dbReference>
<evidence type="ECO:0000256" key="8">
    <source>
        <dbReference type="ARBA" id="ARBA00022619"/>
    </source>
</evidence>
<dbReference type="NCBIfam" id="TIGR00505">
    <property type="entry name" value="ribA"/>
    <property type="match status" value="1"/>
</dbReference>
<dbReference type="PANTHER" id="PTHR21327">
    <property type="entry name" value="GTP CYCLOHYDROLASE II-RELATED"/>
    <property type="match status" value="1"/>
</dbReference>
<feature type="active site" description="Nucleophile" evidence="20">
    <location>
        <position position="322"/>
    </location>
</feature>
<comment type="pathway">
    <text evidence="5 20">Cofactor biosynthesis; riboflavin biosynthesis; 5-amino-6-(D-ribitylamino)uracil from GTP: step 1/4.</text>
</comment>
<keyword evidence="12 20" id="KW-0862">Zinc</keyword>
<feature type="binding site" evidence="20">
    <location>
        <position position="343"/>
    </location>
    <ligand>
        <name>GTP</name>
        <dbReference type="ChEBI" id="CHEBI:37565"/>
    </ligand>
</feature>
<feature type="binding site" evidence="20">
    <location>
        <position position="348"/>
    </location>
    <ligand>
        <name>GTP</name>
        <dbReference type="ChEBI" id="CHEBI:37565"/>
    </ligand>
</feature>
<evidence type="ECO:0000256" key="9">
    <source>
        <dbReference type="ARBA" id="ARBA00022723"/>
    </source>
</evidence>
<feature type="domain" description="GTP cyclohydrolase II" evidence="21">
    <location>
        <begin position="202"/>
        <end position="364"/>
    </location>
</feature>
<feature type="binding site" evidence="20">
    <location>
        <position position="264"/>
    </location>
    <ligand>
        <name>GTP</name>
        <dbReference type="ChEBI" id="CHEBI:37565"/>
    </ligand>
</feature>
<dbReference type="PANTHER" id="PTHR21327:SF18">
    <property type="entry name" value="3,4-DIHYDROXY-2-BUTANONE 4-PHOSPHATE SYNTHASE"/>
    <property type="match status" value="1"/>
</dbReference>
<evidence type="ECO:0000256" key="3">
    <source>
        <dbReference type="ARBA" id="ARBA00001946"/>
    </source>
</evidence>
<dbReference type="GO" id="GO:0005829">
    <property type="term" value="C:cytosol"/>
    <property type="evidence" value="ECO:0007669"/>
    <property type="project" value="TreeGrafter"/>
</dbReference>
<evidence type="ECO:0000259" key="21">
    <source>
        <dbReference type="Pfam" id="PF00925"/>
    </source>
</evidence>
<sequence length="391" mass="43778">MNKIEQAVQWLKKGGLIIVADDEDREAEGDLIGLADYATAESINFMATHGRGLICAPISEKIAQQFKLSEMVEQNTDSFQTAFTISIDHISTHTGISAIERAQTIQALANHATQPTDFHRPGHVFPLIAKPGGVRFRRGHTEAAIDLAKLAQATEAAYICEILSADGTMARKAELQQLAKEWELPLITIDELVHYLQNTLIKVSLPSKVGEFTLQLFEDEEHREHLALSKGLEQESTDPILVRVHSECLTGDVFGSLRCDCGEQLQLAMEKIEQAGRGVLLYLRQEGRGIGLKNKLRAYQLQEAGMDTYEANIALGFLPDERTYSFAATMLNEIGVTRIQLMTNNPDKVHELEKMGIQVDQRIPLQVNPHPHNHHYLVTKKEKFHHELTIH</sequence>
<dbReference type="STRING" id="1140003.OMY_00982"/>
<evidence type="ECO:0000256" key="12">
    <source>
        <dbReference type="ARBA" id="ARBA00022833"/>
    </source>
</evidence>
<dbReference type="Pfam" id="PF00925">
    <property type="entry name" value="GTP_cyclohydro2"/>
    <property type="match status" value="1"/>
</dbReference>
<comment type="similarity">
    <text evidence="7">In the N-terminal section; belongs to the DHBP synthase family.</text>
</comment>
<dbReference type="PIRSF" id="PIRSF001259">
    <property type="entry name" value="RibA"/>
    <property type="match status" value="1"/>
</dbReference>
<dbReference type="GO" id="GO:0003935">
    <property type="term" value="F:GTP cyclohydrolase II activity"/>
    <property type="evidence" value="ECO:0007669"/>
    <property type="project" value="UniProtKB-UniRule"/>
</dbReference>
<dbReference type="InterPro" id="IPR000422">
    <property type="entry name" value="DHBP_synthase_RibB"/>
</dbReference>
<dbReference type="EC" id="3.5.4.25" evidence="20"/>
<comment type="similarity">
    <text evidence="20">Belongs to the GTP cyclohydrolase II family.</text>
</comment>
<feature type="binding site" evidence="20">
    <location>
        <position position="259"/>
    </location>
    <ligand>
        <name>Zn(2+)</name>
        <dbReference type="ChEBI" id="CHEBI:29105"/>
        <note>catalytic</note>
    </ligand>
</feature>
<dbReference type="AlphaFoldDB" id="S0P6A2"/>
<dbReference type="GO" id="GO:0009231">
    <property type="term" value="P:riboflavin biosynthetic process"/>
    <property type="evidence" value="ECO:0007669"/>
    <property type="project" value="UniProtKB-UniRule"/>
</dbReference>
<evidence type="ECO:0000256" key="16">
    <source>
        <dbReference type="ARBA" id="ARBA00023239"/>
    </source>
</evidence>
<dbReference type="HAMAP" id="MF_00179">
    <property type="entry name" value="RibA"/>
    <property type="match status" value="1"/>
</dbReference>
<comment type="pathway">
    <text evidence="6">Cofactor biosynthesis; riboflavin biosynthesis; 2-hydroxy-3-oxobutyl phosphate from D-ribulose 5-phosphate: step 1/1.</text>
</comment>
<organism evidence="22 23">
    <name type="scientific">Enterococcus sulfureus ATCC 49903</name>
    <dbReference type="NCBI Taxonomy" id="1140003"/>
    <lineage>
        <taxon>Bacteria</taxon>
        <taxon>Bacillati</taxon>
        <taxon>Bacillota</taxon>
        <taxon>Bacilli</taxon>
        <taxon>Lactobacillales</taxon>
        <taxon>Enterococcaceae</taxon>
        <taxon>Enterococcus</taxon>
    </lineage>
</organism>
<evidence type="ECO:0000256" key="19">
    <source>
        <dbReference type="ARBA" id="ARBA00049295"/>
    </source>
</evidence>
<comment type="cofactor">
    <cofactor evidence="3">
        <name>Mg(2+)</name>
        <dbReference type="ChEBI" id="CHEBI:18420"/>
    </cofactor>
</comment>
<keyword evidence="11 20" id="KW-0378">Hydrolase</keyword>
<dbReference type="Pfam" id="PF00926">
    <property type="entry name" value="DHBP_synthase"/>
    <property type="match status" value="1"/>
</dbReference>
<evidence type="ECO:0000256" key="5">
    <source>
        <dbReference type="ARBA" id="ARBA00004853"/>
    </source>
</evidence>
<evidence type="ECO:0000256" key="18">
    <source>
        <dbReference type="ARBA" id="ARBA00043932"/>
    </source>
</evidence>
<evidence type="ECO:0000256" key="1">
    <source>
        <dbReference type="ARBA" id="ARBA00000141"/>
    </source>
</evidence>
<accession>S0P6A2</accession>
<comment type="function">
    <text evidence="18 20">Catalyzes the conversion of GTP to 2,5-diamino-6-ribosylamino-4(3H)-pyrimidinone 5'-phosphate (DARP), formate and pyrophosphate.</text>
</comment>
<dbReference type="Proteomes" id="UP000015961">
    <property type="component" value="Unassembled WGS sequence"/>
</dbReference>
<evidence type="ECO:0000256" key="17">
    <source>
        <dbReference type="ARBA" id="ARBA00023268"/>
    </source>
</evidence>
<comment type="catalytic activity">
    <reaction evidence="1">
        <text>D-ribulose 5-phosphate = (2S)-2-hydroxy-3-oxobutyl phosphate + formate + H(+)</text>
        <dbReference type="Rhea" id="RHEA:18457"/>
        <dbReference type="ChEBI" id="CHEBI:15378"/>
        <dbReference type="ChEBI" id="CHEBI:15740"/>
        <dbReference type="ChEBI" id="CHEBI:58121"/>
        <dbReference type="ChEBI" id="CHEBI:58830"/>
        <dbReference type="EC" id="4.1.99.12"/>
    </reaction>
</comment>
<feature type="binding site" evidence="20">
    <location>
        <position position="248"/>
    </location>
    <ligand>
        <name>Zn(2+)</name>
        <dbReference type="ChEBI" id="CHEBI:29105"/>
        <note>catalytic</note>
    </ligand>
</feature>
<dbReference type="CDD" id="cd00641">
    <property type="entry name" value="GTP_cyclohydro2"/>
    <property type="match status" value="1"/>
</dbReference>
<keyword evidence="14 20" id="KW-0342">GTP-binding</keyword>
<keyword evidence="15" id="KW-0464">Manganese</keyword>
<dbReference type="SUPFAM" id="SSF55821">
    <property type="entry name" value="YrdC/RibB"/>
    <property type="match status" value="1"/>
</dbReference>
<dbReference type="NCBIfam" id="NF001591">
    <property type="entry name" value="PRK00393.1"/>
    <property type="match status" value="1"/>
</dbReference>
<dbReference type="InterPro" id="IPR036144">
    <property type="entry name" value="RibA-like_sf"/>
</dbReference>
<dbReference type="EMBL" id="ASWO01000005">
    <property type="protein sequence ID" value="EOT83971.1"/>
    <property type="molecule type" value="Genomic_DNA"/>
</dbReference>
<evidence type="ECO:0000313" key="23">
    <source>
        <dbReference type="Proteomes" id="UP000015961"/>
    </source>
</evidence>
<dbReference type="NCBIfam" id="TIGR00506">
    <property type="entry name" value="ribB"/>
    <property type="match status" value="1"/>
</dbReference>
<keyword evidence="8 20" id="KW-0686">Riboflavin biosynthesis</keyword>
<feature type="binding site" evidence="20">
    <location>
        <begin position="286"/>
        <end position="288"/>
    </location>
    <ligand>
        <name>GTP</name>
        <dbReference type="ChEBI" id="CHEBI:37565"/>
    </ligand>
</feature>
<dbReference type="OrthoDB" id="9793111at2"/>
<evidence type="ECO:0000256" key="15">
    <source>
        <dbReference type="ARBA" id="ARBA00023211"/>
    </source>
</evidence>
<keyword evidence="10 20" id="KW-0547">Nucleotide-binding</keyword>
<evidence type="ECO:0000256" key="14">
    <source>
        <dbReference type="ARBA" id="ARBA00023134"/>
    </source>
</evidence>
<comment type="cofactor">
    <cofactor evidence="2">
        <name>Mn(2+)</name>
        <dbReference type="ChEBI" id="CHEBI:29035"/>
    </cofactor>
</comment>
<comment type="catalytic activity">
    <reaction evidence="19 20">
        <text>GTP + 4 H2O = 2,5-diamino-6-hydroxy-4-(5-phosphoribosylamino)-pyrimidine + formate + 2 phosphate + 3 H(+)</text>
        <dbReference type="Rhea" id="RHEA:23704"/>
        <dbReference type="ChEBI" id="CHEBI:15377"/>
        <dbReference type="ChEBI" id="CHEBI:15378"/>
        <dbReference type="ChEBI" id="CHEBI:15740"/>
        <dbReference type="ChEBI" id="CHEBI:37565"/>
        <dbReference type="ChEBI" id="CHEBI:43474"/>
        <dbReference type="ChEBI" id="CHEBI:58614"/>
        <dbReference type="EC" id="3.5.4.25"/>
    </reaction>
</comment>
<dbReference type="GO" id="GO:0008686">
    <property type="term" value="F:3,4-dihydroxy-2-butanone-4-phosphate synthase activity"/>
    <property type="evidence" value="ECO:0007669"/>
    <property type="project" value="UniProtKB-EC"/>
</dbReference>
<dbReference type="InterPro" id="IPR017945">
    <property type="entry name" value="DHBP_synth_RibB-like_a/b_dom"/>
</dbReference>
<protein>
    <recommendedName>
        <fullName evidence="20">GTP cyclohydrolase-2</fullName>
        <ecNumber evidence="20">3.5.4.25</ecNumber>
    </recommendedName>
    <alternativeName>
        <fullName evidence="20">GTP cyclohydrolase II</fullName>
    </alternativeName>
</protein>
<evidence type="ECO:0000256" key="7">
    <source>
        <dbReference type="ARBA" id="ARBA00005520"/>
    </source>
</evidence>
<evidence type="ECO:0000256" key="4">
    <source>
        <dbReference type="ARBA" id="ARBA00002284"/>
    </source>
</evidence>
<evidence type="ECO:0000256" key="6">
    <source>
        <dbReference type="ARBA" id="ARBA00004904"/>
    </source>
</evidence>
<proteinExistence type="inferred from homology"/>
<dbReference type="Gene3D" id="3.90.870.10">
    <property type="entry name" value="DHBP synthase"/>
    <property type="match status" value="1"/>
</dbReference>
<keyword evidence="9 20" id="KW-0479">Metal-binding</keyword>
<keyword evidence="13" id="KW-0460">Magnesium</keyword>
<evidence type="ECO:0000256" key="10">
    <source>
        <dbReference type="ARBA" id="ARBA00022741"/>
    </source>
</evidence>